<dbReference type="AlphaFoldDB" id="A0A1F8DZI8"/>
<dbReference type="SUPFAM" id="SSF47413">
    <property type="entry name" value="lambda repressor-like DNA-binding domains"/>
    <property type="match status" value="1"/>
</dbReference>
<dbReference type="PANTHER" id="PTHR46797">
    <property type="entry name" value="HTH-TYPE TRANSCRIPTIONAL REGULATOR"/>
    <property type="match status" value="1"/>
</dbReference>
<dbReference type="InterPro" id="IPR001387">
    <property type="entry name" value="Cro/C1-type_HTH"/>
</dbReference>
<dbReference type="EMBL" id="MGIT01000001">
    <property type="protein sequence ID" value="OGM93358.1"/>
    <property type="molecule type" value="Genomic_DNA"/>
</dbReference>
<proteinExistence type="predicted"/>
<organism evidence="3 4">
    <name type="scientific">Candidatus Wolfebacteria bacterium RIFOXYB1_FULL_54_12</name>
    <dbReference type="NCBI Taxonomy" id="1802559"/>
    <lineage>
        <taxon>Bacteria</taxon>
        <taxon>Candidatus Wolfeibacteriota</taxon>
    </lineage>
</organism>
<dbReference type="InterPro" id="IPR010982">
    <property type="entry name" value="Lambda_DNA-bd_dom_sf"/>
</dbReference>
<dbReference type="InterPro" id="IPR050807">
    <property type="entry name" value="TransReg_Diox_bact_type"/>
</dbReference>
<evidence type="ECO:0000256" key="1">
    <source>
        <dbReference type="ARBA" id="ARBA00023125"/>
    </source>
</evidence>
<name>A0A1F8DZI8_9BACT</name>
<dbReference type="Proteomes" id="UP000176422">
    <property type="component" value="Unassembled WGS sequence"/>
</dbReference>
<sequence>MGDFVSLSKLIEKKSKKEHFKTSFSEEISRLNLAHEIKALRQQKKLTQKQVAEKADMPQSVIARIESGTHSVSITTLSKIARVFNKEVGLVESAQHRR</sequence>
<gene>
    <name evidence="3" type="ORF">A2372_03140</name>
</gene>
<dbReference type="SMART" id="SM00530">
    <property type="entry name" value="HTH_XRE"/>
    <property type="match status" value="1"/>
</dbReference>
<dbReference type="GO" id="GO:0003700">
    <property type="term" value="F:DNA-binding transcription factor activity"/>
    <property type="evidence" value="ECO:0007669"/>
    <property type="project" value="TreeGrafter"/>
</dbReference>
<evidence type="ECO:0000313" key="4">
    <source>
        <dbReference type="Proteomes" id="UP000176422"/>
    </source>
</evidence>
<dbReference type="GO" id="GO:0005829">
    <property type="term" value="C:cytosol"/>
    <property type="evidence" value="ECO:0007669"/>
    <property type="project" value="TreeGrafter"/>
</dbReference>
<keyword evidence="1" id="KW-0238">DNA-binding</keyword>
<feature type="domain" description="HTH cro/C1-type" evidence="2">
    <location>
        <begin position="37"/>
        <end position="91"/>
    </location>
</feature>
<protein>
    <recommendedName>
        <fullName evidence="2">HTH cro/C1-type domain-containing protein</fullName>
    </recommendedName>
</protein>
<reference evidence="3 4" key="1">
    <citation type="journal article" date="2016" name="Nat. Commun.">
        <title>Thousands of microbial genomes shed light on interconnected biogeochemical processes in an aquifer system.</title>
        <authorList>
            <person name="Anantharaman K."/>
            <person name="Brown C.T."/>
            <person name="Hug L.A."/>
            <person name="Sharon I."/>
            <person name="Castelle C.J."/>
            <person name="Probst A.J."/>
            <person name="Thomas B.C."/>
            <person name="Singh A."/>
            <person name="Wilkins M.J."/>
            <person name="Karaoz U."/>
            <person name="Brodie E.L."/>
            <person name="Williams K.H."/>
            <person name="Hubbard S.S."/>
            <person name="Banfield J.F."/>
        </authorList>
    </citation>
    <scope>NUCLEOTIDE SEQUENCE [LARGE SCALE GENOMIC DNA]</scope>
</reference>
<dbReference type="CDD" id="cd00093">
    <property type="entry name" value="HTH_XRE"/>
    <property type="match status" value="1"/>
</dbReference>
<dbReference type="PROSITE" id="PS50943">
    <property type="entry name" value="HTH_CROC1"/>
    <property type="match status" value="1"/>
</dbReference>
<dbReference type="Pfam" id="PF01381">
    <property type="entry name" value="HTH_3"/>
    <property type="match status" value="1"/>
</dbReference>
<dbReference type="Gene3D" id="1.10.260.40">
    <property type="entry name" value="lambda repressor-like DNA-binding domains"/>
    <property type="match status" value="1"/>
</dbReference>
<comment type="caution">
    <text evidence="3">The sequence shown here is derived from an EMBL/GenBank/DDBJ whole genome shotgun (WGS) entry which is preliminary data.</text>
</comment>
<evidence type="ECO:0000313" key="3">
    <source>
        <dbReference type="EMBL" id="OGM93358.1"/>
    </source>
</evidence>
<dbReference type="PANTHER" id="PTHR46797:SF1">
    <property type="entry name" value="METHYLPHOSPHONATE SYNTHASE"/>
    <property type="match status" value="1"/>
</dbReference>
<dbReference type="GO" id="GO:0003677">
    <property type="term" value="F:DNA binding"/>
    <property type="evidence" value="ECO:0007669"/>
    <property type="project" value="UniProtKB-KW"/>
</dbReference>
<accession>A0A1F8DZI8</accession>
<evidence type="ECO:0000259" key="2">
    <source>
        <dbReference type="PROSITE" id="PS50943"/>
    </source>
</evidence>